<reference evidence="4" key="1">
    <citation type="journal article" date="2018" name="Genome Biol. Evol.">
        <title>Genomics and development of Lentinus tigrinus, a white-rot wood-decaying mushroom with dimorphic fruiting bodies.</title>
        <authorList>
            <person name="Wu B."/>
            <person name="Xu Z."/>
            <person name="Knudson A."/>
            <person name="Carlson A."/>
            <person name="Chen N."/>
            <person name="Kovaka S."/>
            <person name="LaButti K."/>
            <person name="Lipzen A."/>
            <person name="Pennachio C."/>
            <person name="Riley R."/>
            <person name="Schakwitz W."/>
            <person name="Umezawa K."/>
            <person name="Ohm R.A."/>
            <person name="Grigoriev I.V."/>
            <person name="Nagy L.G."/>
            <person name="Gibbons J."/>
            <person name="Hibbett D."/>
        </authorList>
    </citation>
    <scope>NUCLEOTIDE SEQUENCE [LARGE SCALE GENOMIC DNA]</scope>
    <source>
        <strain evidence="4">ALCF2SS1-6</strain>
    </source>
</reference>
<dbReference type="PANTHER" id="PTHR10039:SF14">
    <property type="entry name" value="NACHT DOMAIN-CONTAINING PROTEIN"/>
    <property type="match status" value="1"/>
</dbReference>
<keyword evidence="2" id="KW-0175">Coiled coil</keyword>
<feature type="coiled-coil region" evidence="2">
    <location>
        <begin position="186"/>
        <end position="213"/>
    </location>
</feature>
<evidence type="ECO:0000259" key="3">
    <source>
        <dbReference type="Pfam" id="PF24883"/>
    </source>
</evidence>
<keyword evidence="5" id="KW-1185">Reference proteome</keyword>
<dbReference type="EMBL" id="ML122273">
    <property type="protein sequence ID" value="RPD58732.1"/>
    <property type="molecule type" value="Genomic_DNA"/>
</dbReference>
<organism evidence="4 5">
    <name type="scientific">Lentinus tigrinus ALCF2SS1-6</name>
    <dbReference type="NCBI Taxonomy" id="1328759"/>
    <lineage>
        <taxon>Eukaryota</taxon>
        <taxon>Fungi</taxon>
        <taxon>Dikarya</taxon>
        <taxon>Basidiomycota</taxon>
        <taxon>Agaricomycotina</taxon>
        <taxon>Agaricomycetes</taxon>
        <taxon>Polyporales</taxon>
        <taxon>Polyporaceae</taxon>
        <taxon>Lentinus</taxon>
    </lineage>
</organism>
<accession>A0A5C2S522</accession>
<dbReference type="Pfam" id="PF24883">
    <property type="entry name" value="NPHP3_N"/>
    <property type="match status" value="1"/>
</dbReference>
<dbReference type="PANTHER" id="PTHR10039">
    <property type="entry name" value="AMELOGENIN"/>
    <property type="match status" value="1"/>
</dbReference>
<dbReference type="Gene3D" id="1.20.930.20">
    <property type="entry name" value="Adaptor protein Cbl, N-terminal domain"/>
    <property type="match status" value="1"/>
</dbReference>
<dbReference type="InterPro" id="IPR056884">
    <property type="entry name" value="NPHP3-like_N"/>
</dbReference>
<dbReference type="InterPro" id="IPR059179">
    <property type="entry name" value="MLKL-like_MCAfunc"/>
</dbReference>
<dbReference type="GO" id="GO:0007166">
    <property type="term" value="P:cell surface receptor signaling pathway"/>
    <property type="evidence" value="ECO:0007669"/>
    <property type="project" value="InterPro"/>
</dbReference>
<evidence type="ECO:0000313" key="5">
    <source>
        <dbReference type="Proteomes" id="UP000313359"/>
    </source>
</evidence>
<dbReference type="InterPro" id="IPR036537">
    <property type="entry name" value="Adaptor_Cbl_N_dom_sf"/>
</dbReference>
<dbReference type="STRING" id="1328759.A0A5C2S522"/>
<proteinExistence type="predicted"/>
<sequence length="811" mass="91258">MPTARLTSTKQDALGLSASDVLDNVCTALDKSRALLDLAPVPGLAAAVDVLLGILDQVKKMKANTETVNAVAQEIQKLSAVIADVARRVDARAARLQMTPGERAKMLEGLRTADGWRQRVERLRKELEDLREKAVPCAEGRWVRRFLRTTRDEETLQAVCADLARVVQRYQLSGVLSIEALTEHNLARLEATYEEVKRIAETQKEEREQKTIEAIPHADAGFEAASNADKGSYLSGTRDAVWKHLQAWVSSDKPVCFLVGAAGMGKSTIASEFCRRHHHQHELGASFFFRRGDTSAGSTAMFFPTIAYQLAHARPELRPYIARAAAGHVHGAGGVSRMEYAVDDLLRRPLREAEEGHGGVPLSRRVFVVVDALDECDGNDLVPECLRLLLSCALRHPSSFRVLITSRPDPDHVQRALRRDAELKRASVLLFLRDIEEQRDIDRDIGELIRSRLCTVEEGAEWHATDPSVVARLTEQSQGVFAYARTAVDFIVRSAGRAQMEHRLQLLLTPGNPYGLGNLDLLYRTVLETAFPPVADLDPETHKQLQLILAWIALCQTQSPGWVSPFLVEALSGVSCRESIPVLTKLRSVLIFDSAGELFDIEHTGIRAMHVTFRDFLVDRARCGDTHYVDAGRMHARLAVDLLRWLHNNGRDSDEFRPAIWVWSDHVVQAHPTEELVGLLREIFASVETERPSLFFYHSHEVMYGPDKATSLLRWVDKNIGRDLAKIIGEDIRLRNPRLTVCYEEEDIRVSEHPPGSQGAPTSGEIDELKDRNRTRWLYFRDCWTANYPDSYHSLFGPLDRRTPGYFMYRN</sequence>
<gene>
    <name evidence="4" type="ORF">L227DRAFT_576764</name>
</gene>
<dbReference type="Gene3D" id="3.40.50.300">
    <property type="entry name" value="P-loop containing nucleotide triphosphate hydrolases"/>
    <property type="match status" value="1"/>
</dbReference>
<dbReference type="InterPro" id="IPR027417">
    <property type="entry name" value="P-loop_NTPase"/>
</dbReference>
<protein>
    <recommendedName>
        <fullName evidence="3">Nephrocystin 3-like N-terminal domain-containing protein</fullName>
    </recommendedName>
</protein>
<keyword evidence="1" id="KW-0677">Repeat</keyword>
<dbReference type="OrthoDB" id="3228837at2759"/>
<evidence type="ECO:0000256" key="2">
    <source>
        <dbReference type="SAM" id="Coils"/>
    </source>
</evidence>
<evidence type="ECO:0000313" key="4">
    <source>
        <dbReference type="EMBL" id="RPD58732.1"/>
    </source>
</evidence>
<dbReference type="Proteomes" id="UP000313359">
    <property type="component" value="Unassembled WGS sequence"/>
</dbReference>
<dbReference type="AlphaFoldDB" id="A0A5C2S522"/>
<evidence type="ECO:0000256" key="1">
    <source>
        <dbReference type="ARBA" id="ARBA00022737"/>
    </source>
</evidence>
<dbReference type="CDD" id="cd21037">
    <property type="entry name" value="MLKL_NTD"/>
    <property type="match status" value="1"/>
</dbReference>
<feature type="domain" description="Nephrocystin 3-like N-terminal" evidence="3">
    <location>
        <begin position="244"/>
        <end position="407"/>
    </location>
</feature>
<dbReference type="SUPFAM" id="SSF52540">
    <property type="entry name" value="P-loop containing nucleoside triphosphate hydrolases"/>
    <property type="match status" value="1"/>
</dbReference>
<name>A0A5C2S522_9APHY</name>